<dbReference type="Proteomes" id="UP001378956">
    <property type="component" value="Unassembled WGS sequence"/>
</dbReference>
<reference evidence="1 2" key="1">
    <citation type="submission" date="2024-03" db="EMBL/GenBank/DDBJ databases">
        <title>Sequence of Lycoming College Course Isolates.</title>
        <authorList>
            <person name="Plotts O."/>
            <person name="Newman J."/>
        </authorList>
    </citation>
    <scope>NUCLEOTIDE SEQUENCE [LARGE SCALE GENOMIC DNA]</scope>
    <source>
        <strain evidence="1 2">CJB-3</strain>
    </source>
</reference>
<comment type="caution">
    <text evidence="1">The sequence shown here is derived from an EMBL/GenBank/DDBJ whole genome shotgun (WGS) entry which is preliminary data.</text>
</comment>
<evidence type="ECO:0000313" key="2">
    <source>
        <dbReference type="Proteomes" id="UP001378956"/>
    </source>
</evidence>
<accession>A0ABU8NS23</accession>
<gene>
    <name evidence="1" type="ORF">WAE58_21670</name>
</gene>
<dbReference type="Pfam" id="PF05133">
    <property type="entry name" value="SPP1_portal"/>
    <property type="match status" value="1"/>
</dbReference>
<protein>
    <submittedName>
        <fullName evidence="1">Phage portal protein</fullName>
    </submittedName>
</protein>
<dbReference type="InterPro" id="IPR021145">
    <property type="entry name" value="Portal_protein_SPP1_Gp6-like"/>
</dbReference>
<keyword evidence="2" id="KW-1185">Reference proteome</keyword>
<proteinExistence type="predicted"/>
<evidence type="ECO:0000313" key="1">
    <source>
        <dbReference type="EMBL" id="MEJ2905069.1"/>
    </source>
</evidence>
<dbReference type="RefSeq" id="WP_337717561.1">
    <property type="nucleotide sequence ID" value="NZ_JBBEUB010000009.1"/>
</dbReference>
<sequence>MELSTIKTLLTDPVKLISKIKDSRPDAQKDLDNAKDILIDNHNVMNPAERKKREVNYDTGLVNDKDEPIMRKEYEEVARIPSAIEKQIVTWAVQAAVGEPVEIHAKPNGDIEQTMYDMISLICRDNKTEFLDQEILRLTATYTCCAEIWYLDDAEPNFWTGLGFENKQKASMMIMSAETGDTLYPVRNANRKMLCLGREYTVKDDENKEVKSFDLYFSDYILTYVDQGTGWKLKESFKVEVGKATFIFHSQPATEWADILPKRDRLERLDSDHADQNLATGSPILVADRLIGAAKRGETGKMFEVENGGSIDMLEAAGAPESLAMERKNLLKGIFYESQTPDMSLFDADGMGANTPGITLKLMFTPTSLKAKARHSGEFGMCYQRRINLLKYFAAYINPNVKPALQMVISPKFKVYMPSNDTEEYQNIVSLVGAGLMSKDTAIRKLAFTDDPDTEYEKIKEEVAEAKKLITEKIIVD</sequence>
<name>A0ABU8NS23_9SPHI</name>
<organism evidence="1 2">
    <name type="scientific">Pedobacter panaciterrae</name>
    <dbReference type="NCBI Taxonomy" id="363849"/>
    <lineage>
        <taxon>Bacteria</taxon>
        <taxon>Pseudomonadati</taxon>
        <taxon>Bacteroidota</taxon>
        <taxon>Sphingobacteriia</taxon>
        <taxon>Sphingobacteriales</taxon>
        <taxon>Sphingobacteriaceae</taxon>
        <taxon>Pedobacter</taxon>
    </lineage>
</organism>
<dbReference type="EMBL" id="JBBEUB010000009">
    <property type="protein sequence ID" value="MEJ2905069.1"/>
    <property type="molecule type" value="Genomic_DNA"/>
</dbReference>